<keyword evidence="8" id="KW-0143">Chaperone</keyword>
<proteinExistence type="inferred from homology"/>
<dbReference type="SUPFAM" id="SSF54534">
    <property type="entry name" value="FKBP-like"/>
    <property type="match status" value="1"/>
</dbReference>
<evidence type="ECO:0000256" key="2">
    <source>
        <dbReference type="ARBA" id="ARBA00018370"/>
    </source>
</evidence>
<gene>
    <name evidence="16" type="ORF">GCM10011335_30140</name>
</gene>
<keyword evidence="5" id="KW-0812">Transmembrane</keyword>
<keyword evidence="6" id="KW-1133">Transmembrane helix</keyword>
<dbReference type="GO" id="GO:0005886">
    <property type="term" value="C:plasma membrane"/>
    <property type="evidence" value="ECO:0007669"/>
    <property type="project" value="UniProtKB-SubCell"/>
</dbReference>
<dbReference type="Gene3D" id="3.10.50.40">
    <property type="match status" value="1"/>
</dbReference>
<dbReference type="EMBL" id="BMJJ01000007">
    <property type="protein sequence ID" value="GGD25172.1"/>
    <property type="molecule type" value="Genomic_DNA"/>
</dbReference>
<evidence type="ECO:0000256" key="1">
    <source>
        <dbReference type="ARBA" id="ARBA00004382"/>
    </source>
</evidence>
<keyword evidence="14 16" id="KW-0413">Isomerase</keyword>
<dbReference type="PANTHER" id="PTHR47529">
    <property type="entry name" value="PEPTIDYL-PROLYL CIS-TRANS ISOMERASE D"/>
    <property type="match status" value="1"/>
</dbReference>
<dbReference type="InterPro" id="IPR027304">
    <property type="entry name" value="Trigger_fact/SurA_dom_sf"/>
</dbReference>
<evidence type="ECO:0000313" key="17">
    <source>
        <dbReference type="Proteomes" id="UP000613160"/>
    </source>
</evidence>
<organism evidence="16 17">
    <name type="scientific">Aureimonas glaciei</name>
    <dbReference type="NCBI Taxonomy" id="1776957"/>
    <lineage>
        <taxon>Bacteria</taxon>
        <taxon>Pseudomonadati</taxon>
        <taxon>Pseudomonadota</taxon>
        <taxon>Alphaproteobacteria</taxon>
        <taxon>Hyphomicrobiales</taxon>
        <taxon>Aurantimonadaceae</taxon>
        <taxon>Aureimonas</taxon>
    </lineage>
</organism>
<dbReference type="Pfam" id="PF13624">
    <property type="entry name" value="SurA_N_3"/>
    <property type="match status" value="1"/>
</dbReference>
<evidence type="ECO:0000256" key="10">
    <source>
        <dbReference type="ARBA" id="ARBA00031484"/>
    </source>
</evidence>
<dbReference type="InterPro" id="IPR046357">
    <property type="entry name" value="PPIase_dom_sf"/>
</dbReference>
<keyword evidence="4" id="KW-0997">Cell inner membrane</keyword>
<evidence type="ECO:0000256" key="9">
    <source>
        <dbReference type="ARBA" id="ARBA00030642"/>
    </source>
</evidence>
<evidence type="ECO:0000256" key="12">
    <source>
        <dbReference type="ARBA" id="ARBA00040743"/>
    </source>
</evidence>
<reference evidence="16" key="1">
    <citation type="journal article" date="2014" name="Int. J. Syst. Evol. Microbiol.">
        <title>Complete genome sequence of Corynebacterium casei LMG S-19264T (=DSM 44701T), isolated from a smear-ripened cheese.</title>
        <authorList>
            <consortium name="US DOE Joint Genome Institute (JGI-PGF)"/>
            <person name="Walter F."/>
            <person name="Albersmeier A."/>
            <person name="Kalinowski J."/>
            <person name="Ruckert C."/>
        </authorList>
    </citation>
    <scope>NUCLEOTIDE SEQUENCE</scope>
    <source>
        <strain evidence="16">CGMCC 1.15493</strain>
    </source>
</reference>
<dbReference type="GO" id="GO:0003755">
    <property type="term" value="F:peptidyl-prolyl cis-trans isomerase activity"/>
    <property type="evidence" value="ECO:0007669"/>
    <property type="project" value="UniProtKB-KW"/>
</dbReference>
<comment type="subcellular location">
    <subcellularLocation>
        <location evidence="1">Cell inner membrane</location>
        <topology evidence="1">Single-pass type II membrane protein</topology>
        <orientation evidence="1">Periplasmic side</orientation>
    </subcellularLocation>
</comment>
<protein>
    <recommendedName>
        <fullName evidence="2">Parvulin-like PPIase</fullName>
    </recommendedName>
    <alternativeName>
        <fullName evidence="9">Peptidyl-prolyl cis-trans isomerase plp</fullName>
    </alternativeName>
    <alternativeName>
        <fullName evidence="12">Periplasmic chaperone PpiD</fullName>
    </alternativeName>
    <alternativeName>
        <fullName evidence="13">Periplasmic folding chaperone</fullName>
    </alternativeName>
    <alternativeName>
        <fullName evidence="10">Rotamase plp</fullName>
    </alternativeName>
</protein>
<accession>A0A916Y0H4</accession>
<dbReference type="AlphaFoldDB" id="A0A916Y0H4"/>
<feature type="domain" description="PpiC" evidence="15">
    <location>
        <begin position="266"/>
        <end position="353"/>
    </location>
</feature>
<dbReference type="InterPro" id="IPR052029">
    <property type="entry name" value="PpiD_chaperone"/>
</dbReference>
<dbReference type="SUPFAM" id="SSF109998">
    <property type="entry name" value="Triger factor/SurA peptide-binding domain-like"/>
    <property type="match status" value="1"/>
</dbReference>
<evidence type="ECO:0000259" key="15">
    <source>
        <dbReference type="PROSITE" id="PS50198"/>
    </source>
</evidence>
<keyword evidence="7" id="KW-0472">Membrane</keyword>
<evidence type="ECO:0000256" key="7">
    <source>
        <dbReference type="ARBA" id="ARBA00023136"/>
    </source>
</evidence>
<dbReference type="PROSITE" id="PS50198">
    <property type="entry name" value="PPIC_PPIASE_2"/>
    <property type="match status" value="1"/>
</dbReference>
<dbReference type="Proteomes" id="UP000613160">
    <property type="component" value="Unassembled WGS sequence"/>
</dbReference>
<evidence type="ECO:0000256" key="13">
    <source>
        <dbReference type="ARBA" id="ARBA00042775"/>
    </source>
</evidence>
<evidence type="ECO:0000256" key="4">
    <source>
        <dbReference type="ARBA" id="ARBA00022519"/>
    </source>
</evidence>
<evidence type="ECO:0000256" key="8">
    <source>
        <dbReference type="ARBA" id="ARBA00023186"/>
    </source>
</evidence>
<name>A0A916Y0H4_9HYPH</name>
<keyword evidence="17" id="KW-1185">Reference proteome</keyword>
<comment type="similarity">
    <text evidence="11">Belongs to the PpiD chaperone family.</text>
</comment>
<evidence type="ECO:0000256" key="5">
    <source>
        <dbReference type="ARBA" id="ARBA00022692"/>
    </source>
</evidence>
<dbReference type="RefSeq" id="WP_188852113.1">
    <property type="nucleotide sequence ID" value="NZ_BMJJ01000007.1"/>
</dbReference>
<evidence type="ECO:0000256" key="14">
    <source>
        <dbReference type="PROSITE-ProRule" id="PRU00278"/>
    </source>
</evidence>
<dbReference type="PANTHER" id="PTHR47529:SF1">
    <property type="entry name" value="PERIPLASMIC CHAPERONE PPID"/>
    <property type="match status" value="1"/>
</dbReference>
<evidence type="ECO:0000256" key="6">
    <source>
        <dbReference type="ARBA" id="ARBA00022989"/>
    </source>
</evidence>
<evidence type="ECO:0000313" key="16">
    <source>
        <dbReference type="EMBL" id="GGD25172.1"/>
    </source>
</evidence>
<dbReference type="Gene3D" id="1.10.4030.10">
    <property type="entry name" value="Porin chaperone SurA, peptide-binding domain"/>
    <property type="match status" value="1"/>
</dbReference>
<evidence type="ECO:0000256" key="11">
    <source>
        <dbReference type="ARBA" id="ARBA00038408"/>
    </source>
</evidence>
<dbReference type="InterPro" id="IPR000297">
    <property type="entry name" value="PPIase_PpiC"/>
</dbReference>
<reference evidence="16" key="2">
    <citation type="submission" date="2020-09" db="EMBL/GenBank/DDBJ databases">
        <authorList>
            <person name="Sun Q."/>
            <person name="Zhou Y."/>
        </authorList>
    </citation>
    <scope>NUCLEOTIDE SEQUENCE</scope>
    <source>
        <strain evidence="16">CGMCC 1.15493</strain>
    </source>
</reference>
<dbReference type="Pfam" id="PF13145">
    <property type="entry name" value="Rotamase_2"/>
    <property type="match status" value="1"/>
</dbReference>
<comment type="caution">
    <text evidence="16">The sequence shown here is derived from an EMBL/GenBank/DDBJ whole genome shotgun (WGS) entry which is preliminary data.</text>
</comment>
<keyword evidence="3" id="KW-1003">Cell membrane</keyword>
<sequence length="629" mass="66958">MMNSLRKSVSGGAAKVLLGVVVVAFVVTGFSGFFDGGSSNAVIAAGDTEVTTQDYRLAYRQAEVQLSQQLRRRPTREEAIENGIDQRVLSQLVAEAVLDEQGRALGLGMSEDRLAQLIAEDPSFHDQAGRFSRATFRDLLGNVGMTENDFIRNREEAAVRSQIVDAVAEGASAPNLVMQAFGLYDGERRTADYLTIPASAVEPIAEPAEDALQTYFEANKQRYAAPEYRGLEYATLTPEAIADPAKVTEAQIQEAYAADGAKFTTPEQRRVQQIVYPDKAAADAAKASLSAGKTFEDLATESGRSVADTELGLLAKSAIPAPAIADAAFALAPNTVSDVVEGLFGPVLLRVTEIQPESRKPLAEVQDQIRTDIALQAASDEVRRAYDAYDAARGGGATLPEAAKEAGLPVKTIAAISQSGQTPDGAIVPDLPVQQEVLQVAFDSDVGVENAPVRIGTTGFVFFDVTKVDPAHERPLAEVRDRVVTDWKTEETRRLLGLKAEELKKRLDAGETLDAVAASEQLAKQTVTAATRRSGITEIGEDGVRALFSGPSGLVAIADAVDGKAKLLFKVTQVAAPADPLSNLPQGQGAQLDAMLSNDFLQAYVTRLRDDTPVVTYPAAISATQASPQ</sequence>
<keyword evidence="14" id="KW-0697">Rotamase</keyword>
<evidence type="ECO:0000256" key="3">
    <source>
        <dbReference type="ARBA" id="ARBA00022475"/>
    </source>
</evidence>